<dbReference type="EMBL" id="ACDX02000016">
    <property type="protein sequence ID" value="EFC87701.1"/>
    <property type="molecule type" value="Genomic_DNA"/>
</dbReference>
<evidence type="ECO:0000313" key="1">
    <source>
        <dbReference type="EMBL" id="EFC87701.1"/>
    </source>
</evidence>
<comment type="caution">
    <text evidence="1">The sequence shown here is derived from an EMBL/GenBank/DDBJ whole genome shotgun (WGS) entry which is preliminary data.</text>
</comment>
<sequence>MNQIQEIYISSLLADAVYTDIQKLRNNSARDNMEDIMTERMSSYQAKFIANNFEIRPLAKIFIPLH</sequence>
<proteinExistence type="predicted"/>
<accession>D2ZZ57</accession>
<name>D2ZZ57_NEIM2</name>
<gene>
    <name evidence="1" type="ORF">NEIMUCOT_05926</name>
</gene>
<reference evidence="1 2" key="1">
    <citation type="submission" date="2009-10" db="EMBL/GenBank/DDBJ databases">
        <authorList>
            <person name="Weinstock G."/>
            <person name="Sodergren E."/>
            <person name="Clifton S."/>
            <person name="Fulton L."/>
            <person name="Fulton B."/>
            <person name="Courtney L."/>
            <person name="Fronick C."/>
            <person name="Harrison M."/>
            <person name="Strong C."/>
            <person name="Farmer C."/>
            <person name="Delahaunty K."/>
            <person name="Markovic C."/>
            <person name="Hall O."/>
            <person name="Minx P."/>
            <person name="Tomlinson C."/>
            <person name="Mitreva M."/>
            <person name="Nelson J."/>
            <person name="Hou S."/>
            <person name="Wollam A."/>
            <person name="Pepin K.H."/>
            <person name="Johnson M."/>
            <person name="Bhonagiri V."/>
            <person name="Nash W.E."/>
            <person name="Warren W."/>
            <person name="Chinwalla A."/>
            <person name="Mardis E.R."/>
            <person name="Wilson R.K."/>
        </authorList>
    </citation>
    <scope>NUCLEOTIDE SEQUENCE [LARGE SCALE GENOMIC DNA]</scope>
    <source>
        <strain evidence="2">ATCC 25996 / DSM 4631 / NCTC 10774 / M26</strain>
    </source>
</reference>
<evidence type="ECO:0000313" key="2">
    <source>
        <dbReference type="Proteomes" id="UP000003344"/>
    </source>
</evidence>
<organism evidence="1 2">
    <name type="scientific">Neisseria mucosa (strain ATCC 25996 / DSM 4631 / NCTC 10774 / M26)</name>
    <dbReference type="NCBI Taxonomy" id="546266"/>
    <lineage>
        <taxon>Bacteria</taxon>
        <taxon>Pseudomonadati</taxon>
        <taxon>Pseudomonadota</taxon>
        <taxon>Betaproteobacteria</taxon>
        <taxon>Neisseriales</taxon>
        <taxon>Neisseriaceae</taxon>
        <taxon>Neisseria</taxon>
    </lineage>
</organism>
<dbReference type="AlphaFoldDB" id="D2ZZ57"/>
<dbReference type="Proteomes" id="UP000003344">
    <property type="component" value="Unassembled WGS sequence"/>
</dbReference>
<dbReference type="STRING" id="546266.NEIMUCOT_05926"/>
<protein>
    <submittedName>
        <fullName evidence="1">Uncharacterized protein</fullName>
    </submittedName>
</protein>